<keyword evidence="4" id="KW-1185">Reference proteome</keyword>
<dbReference type="Gene3D" id="1.20.1600.10">
    <property type="entry name" value="Outer membrane efflux proteins (OEP)"/>
    <property type="match status" value="1"/>
</dbReference>
<dbReference type="SUPFAM" id="SSF56954">
    <property type="entry name" value="Outer membrane efflux proteins (OEP)"/>
    <property type="match status" value="1"/>
</dbReference>
<proteinExistence type="inferred from homology"/>
<dbReference type="OrthoDB" id="5607838at2"/>
<dbReference type="Proteomes" id="UP000198924">
    <property type="component" value="Unassembled WGS sequence"/>
</dbReference>
<gene>
    <name evidence="3" type="ORF">SAMN04488079_12029</name>
</gene>
<name>A0A1I4BQB7_9GAMM</name>
<dbReference type="EMBL" id="FOSH01000020">
    <property type="protein sequence ID" value="SFK70397.1"/>
    <property type="molecule type" value="Genomic_DNA"/>
</dbReference>
<dbReference type="RefSeq" id="WP_091715780.1">
    <property type="nucleotide sequence ID" value="NZ_FOSH01000020.1"/>
</dbReference>
<evidence type="ECO:0000313" key="4">
    <source>
        <dbReference type="Proteomes" id="UP000198924"/>
    </source>
</evidence>
<organism evidence="3 4">
    <name type="scientific">Methylophaga sulfidovorans</name>
    <dbReference type="NCBI Taxonomy" id="45496"/>
    <lineage>
        <taxon>Bacteria</taxon>
        <taxon>Pseudomonadati</taxon>
        <taxon>Pseudomonadota</taxon>
        <taxon>Gammaproteobacteria</taxon>
        <taxon>Thiotrichales</taxon>
        <taxon>Piscirickettsiaceae</taxon>
        <taxon>Methylophaga</taxon>
    </lineage>
</organism>
<evidence type="ECO:0000313" key="3">
    <source>
        <dbReference type="EMBL" id="SFK70397.1"/>
    </source>
</evidence>
<reference evidence="4" key="1">
    <citation type="submission" date="2016-10" db="EMBL/GenBank/DDBJ databases">
        <authorList>
            <person name="Varghese N."/>
            <person name="Submissions S."/>
        </authorList>
    </citation>
    <scope>NUCLEOTIDE SEQUENCE [LARGE SCALE GENOMIC DNA]</scope>
    <source>
        <strain evidence="4">DSM 11578</strain>
    </source>
</reference>
<dbReference type="AlphaFoldDB" id="A0A1I4BQB7"/>
<feature type="chain" id="PRO_5011687619" evidence="2">
    <location>
        <begin position="27"/>
        <end position="442"/>
    </location>
</feature>
<dbReference type="Pfam" id="PF02321">
    <property type="entry name" value="OEP"/>
    <property type="match status" value="2"/>
</dbReference>
<dbReference type="InterPro" id="IPR003423">
    <property type="entry name" value="OMP_efflux"/>
</dbReference>
<evidence type="ECO:0000256" key="2">
    <source>
        <dbReference type="SAM" id="SignalP"/>
    </source>
</evidence>
<dbReference type="PANTHER" id="PTHR30203">
    <property type="entry name" value="OUTER MEMBRANE CATION EFFLUX PROTEIN"/>
    <property type="match status" value="1"/>
</dbReference>
<keyword evidence="2" id="KW-0732">Signal</keyword>
<dbReference type="STRING" id="45496.SAMN04488079_12029"/>
<evidence type="ECO:0000256" key="1">
    <source>
        <dbReference type="ARBA" id="ARBA00007613"/>
    </source>
</evidence>
<protein>
    <submittedName>
        <fullName evidence="3">Outer membrane protein TolC</fullName>
    </submittedName>
</protein>
<feature type="signal peptide" evidence="2">
    <location>
        <begin position="1"/>
        <end position="26"/>
    </location>
</feature>
<dbReference type="PANTHER" id="PTHR30203:SF24">
    <property type="entry name" value="BLR4935 PROTEIN"/>
    <property type="match status" value="1"/>
</dbReference>
<accession>A0A1I4BQB7</accession>
<dbReference type="InterPro" id="IPR010131">
    <property type="entry name" value="MdtP/NodT-like"/>
</dbReference>
<comment type="similarity">
    <text evidence="1">Belongs to the outer membrane factor (OMF) (TC 1.B.17) family.</text>
</comment>
<sequence>MNRWNISITAWLVLLPLISLIPAAYAAEDTPYSVEQTPAVLALDKAITLAEQSNPGLAQRRAQAEAMSALPSQLGSLPDPMISMGLVNLPTDSLSTSQEAMTQWQLGISQEIPFPGKLALKQQAAAERANASAFMTTEYKQQLIQYVTSYWWQLFYLEKTLAIISTNKTLLKQFIDIAETKYRVGHGLQQDVLLAQLELSKLLNREIELSSEREQVVIRLNTLLSRPTDTPIQLPAFQNIDTTLLEIKPIADILYLAKQNRPFLQQQKHLIAAAAEEKALAEKNLLPDFKVSAAYGLRQGNNLDGSDRSDMLSLQVGITVPLFADKKQKMAISQKNSELKQQHFAYQDSWNQVQADIANYMTQYEQARQQYSLLNTGILPQARQTIASMLSGYQVNKVDFLNLVRAQITLYDYETQLWLSVKTAKTALANLKASVGKDTFYE</sequence>
<dbReference type="GO" id="GO:0015562">
    <property type="term" value="F:efflux transmembrane transporter activity"/>
    <property type="evidence" value="ECO:0007669"/>
    <property type="project" value="InterPro"/>
</dbReference>